<keyword evidence="6 9" id="KW-0521">NADP</keyword>
<proteinExistence type="inferred from homology"/>
<reference evidence="15 16" key="1">
    <citation type="submission" date="2016-11" db="EMBL/GenBank/DDBJ databases">
        <authorList>
            <person name="Jaros S."/>
            <person name="Januszkiewicz K."/>
            <person name="Wedrychowicz H."/>
        </authorList>
    </citation>
    <scope>NUCLEOTIDE SEQUENCE [LARGE SCALE GENOMIC DNA]</scope>
    <source>
        <strain evidence="15 16">DSM 15929</strain>
    </source>
</reference>
<dbReference type="Gene3D" id="1.10.3730.10">
    <property type="entry name" value="ProC C-terminal domain-like"/>
    <property type="match status" value="1"/>
</dbReference>
<evidence type="ECO:0000259" key="13">
    <source>
        <dbReference type="Pfam" id="PF03807"/>
    </source>
</evidence>
<protein>
    <recommendedName>
        <fullName evidence="9 10">Pyrroline-5-carboxylate reductase</fullName>
        <shortName evidence="9">P5C reductase</shortName>
        <shortName evidence="9">P5CR</shortName>
        <ecNumber evidence="9 10">1.5.1.2</ecNumber>
    </recommendedName>
    <alternativeName>
        <fullName evidence="9">PCA reductase</fullName>
    </alternativeName>
</protein>
<evidence type="ECO:0000256" key="1">
    <source>
        <dbReference type="ARBA" id="ARBA00004496"/>
    </source>
</evidence>
<evidence type="ECO:0000256" key="11">
    <source>
        <dbReference type="PIRSR" id="PIRSR000193-1"/>
    </source>
</evidence>
<evidence type="ECO:0000256" key="7">
    <source>
        <dbReference type="ARBA" id="ARBA00023002"/>
    </source>
</evidence>
<dbReference type="InterPro" id="IPR008927">
    <property type="entry name" value="6-PGluconate_DH-like_C_sf"/>
</dbReference>
<dbReference type="PIRSF" id="PIRSF000193">
    <property type="entry name" value="Pyrrol-5-carb_rd"/>
    <property type="match status" value="1"/>
</dbReference>
<dbReference type="Pfam" id="PF14748">
    <property type="entry name" value="P5CR_dimer"/>
    <property type="match status" value="1"/>
</dbReference>
<dbReference type="HAMAP" id="MF_01925">
    <property type="entry name" value="P5C_reductase"/>
    <property type="match status" value="1"/>
</dbReference>
<feature type="domain" description="Pyrroline-5-carboxylate reductase dimerisation" evidence="14">
    <location>
        <begin position="160"/>
        <end position="262"/>
    </location>
</feature>
<evidence type="ECO:0000256" key="5">
    <source>
        <dbReference type="ARBA" id="ARBA00022650"/>
    </source>
</evidence>
<dbReference type="PANTHER" id="PTHR11645">
    <property type="entry name" value="PYRROLINE-5-CARBOXYLATE REDUCTASE"/>
    <property type="match status" value="1"/>
</dbReference>
<dbReference type="SUPFAM" id="SSF51735">
    <property type="entry name" value="NAD(P)-binding Rossmann-fold domains"/>
    <property type="match status" value="1"/>
</dbReference>
<dbReference type="NCBIfam" id="TIGR00112">
    <property type="entry name" value="proC"/>
    <property type="match status" value="1"/>
</dbReference>
<dbReference type="RefSeq" id="WP_073274152.1">
    <property type="nucleotide sequence ID" value="NZ_FRAC01000008.1"/>
</dbReference>
<keyword evidence="3 9" id="KW-0963">Cytoplasm</keyword>
<dbReference type="InterPro" id="IPR036291">
    <property type="entry name" value="NAD(P)-bd_dom_sf"/>
</dbReference>
<evidence type="ECO:0000256" key="10">
    <source>
        <dbReference type="NCBIfam" id="TIGR00112"/>
    </source>
</evidence>
<evidence type="ECO:0000256" key="8">
    <source>
        <dbReference type="ARBA" id="ARBA00058118"/>
    </source>
</evidence>
<dbReference type="OrthoDB" id="9805754at2"/>
<evidence type="ECO:0000256" key="2">
    <source>
        <dbReference type="ARBA" id="ARBA00005525"/>
    </source>
</evidence>
<dbReference type="InterPro" id="IPR000304">
    <property type="entry name" value="Pyrroline-COOH_reductase"/>
</dbReference>
<comment type="function">
    <text evidence="8 9">Catalyzes the reduction of 1-pyrroline-5-carboxylate (PCA) to L-proline.</text>
</comment>
<evidence type="ECO:0000256" key="4">
    <source>
        <dbReference type="ARBA" id="ARBA00022605"/>
    </source>
</evidence>
<feature type="binding site" evidence="11">
    <location>
        <position position="33"/>
    </location>
    <ligand>
        <name>NADP(+)</name>
        <dbReference type="ChEBI" id="CHEBI:58349"/>
    </ligand>
</feature>
<dbReference type="Pfam" id="PF03807">
    <property type="entry name" value="F420_oxidored"/>
    <property type="match status" value="1"/>
</dbReference>
<organism evidence="15 16">
    <name type="scientific">Anaerocolumna jejuensis DSM 15929</name>
    <dbReference type="NCBI Taxonomy" id="1121322"/>
    <lineage>
        <taxon>Bacteria</taxon>
        <taxon>Bacillati</taxon>
        <taxon>Bacillota</taxon>
        <taxon>Clostridia</taxon>
        <taxon>Lachnospirales</taxon>
        <taxon>Lachnospiraceae</taxon>
        <taxon>Anaerocolumna</taxon>
    </lineage>
</organism>
<dbReference type="STRING" id="1121322.SAMN02745136_01345"/>
<dbReference type="PROSITE" id="PS00521">
    <property type="entry name" value="P5CR"/>
    <property type="match status" value="1"/>
</dbReference>
<dbReference type="SUPFAM" id="SSF48179">
    <property type="entry name" value="6-phosphogluconate dehydrogenase C-terminal domain-like"/>
    <property type="match status" value="1"/>
</dbReference>
<feature type="binding site" evidence="11">
    <location>
        <position position="54"/>
    </location>
    <ligand>
        <name>NADPH</name>
        <dbReference type="ChEBI" id="CHEBI:57783"/>
    </ligand>
</feature>
<keyword evidence="16" id="KW-1185">Reference proteome</keyword>
<feature type="domain" description="Pyrroline-5-carboxylate reductase catalytic N-terminal" evidence="13">
    <location>
        <begin position="3"/>
        <end position="96"/>
    </location>
</feature>
<dbReference type="FunFam" id="3.40.50.720:FF:000190">
    <property type="entry name" value="Pyrroline-5-carboxylate reductase"/>
    <property type="match status" value="1"/>
</dbReference>
<keyword evidence="7 9" id="KW-0560">Oxidoreductase</keyword>
<dbReference type="InterPro" id="IPR028939">
    <property type="entry name" value="P5C_Rdtase_cat_N"/>
</dbReference>
<keyword evidence="5 9" id="KW-0641">Proline biosynthesis</keyword>
<evidence type="ECO:0000256" key="12">
    <source>
        <dbReference type="RuleBase" id="RU003903"/>
    </source>
</evidence>
<comment type="pathway">
    <text evidence="9 12">Amino-acid biosynthesis; L-proline biosynthesis; L-proline from L-glutamate 5-semialdehyde: step 1/1.</text>
</comment>
<dbReference type="InterPro" id="IPR053790">
    <property type="entry name" value="P5CR-like_CS"/>
</dbReference>
<dbReference type="EC" id="1.5.1.2" evidence="9 10"/>
<comment type="similarity">
    <text evidence="2 9 12">Belongs to the pyrroline-5-carboxylate reductase family.</text>
</comment>
<dbReference type="InterPro" id="IPR029036">
    <property type="entry name" value="P5CR_dimer"/>
</dbReference>
<dbReference type="Gene3D" id="3.40.50.720">
    <property type="entry name" value="NAD(P)-binding Rossmann-like Domain"/>
    <property type="match status" value="1"/>
</dbReference>
<accession>A0A1M6NKX7</accession>
<evidence type="ECO:0000259" key="14">
    <source>
        <dbReference type="Pfam" id="PF14748"/>
    </source>
</evidence>
<comment type="catalytic activity">
    <reaction evidence="9">
        <text>L-proline + NAD(+) = (S)-1-pyrroline-5-carboxylate + NADH + 2 H(+)</text>
        <dbReference type="Rhea" id="RHEA:14105"/>
        <dbReference type="ChEBI" id="CHEBI:15378"/>
        <dbReference type="ChEBI" id="CHEBI:17388"/>
        <dbReference type="ChEBI" id="CHEBI:57540"/>
        <dbReference type="ChEBI" id="CHEBI:57945"/>
        <dbReference type="ChEBI" id="CHEBI:60039"/>
        <dbReference type="EC" id="1.5.1.2"/>
    </reaction>
</comment>
<dbReference type="GO" id="GO:0005737">
    <property type="term" value="C:cytoplasm"/>
    <property type="evidence" value="ECO:0007669"/>
    <property type="project" value="UniProtKB-SubCell"/>
</dbReference>
<dbReference type="GO" id="GO:0004735">
    <property type="term" value="F:pyrroline-5-carboxylate reductase activity"/>
    <property type="evidence" value="ECO:0007669"/>
    <property type="project" value="UniProtKB-UniRule"/>
</dbReference>
<sequence>MNKIGFIGAGNMGLPMIAGASRVFGTESILFTSKSDGRKEAVHQKTGVLYTEDNKSLAEACKYIVLAVKPQFFGEVYQDIKESLTKEHIIISIAAGITIDSIKQALGEQVRVIRSMPNTPALVGEGMSALCFSKDEYTTVEKELIDMFFLSFGKYEIVDENLMNSIVCASGSSPAYVYMFIEALADSAVKYGIPREKAYKLTAQAVLGAARMVLETGEHPGSLKDKVCSPGGTTIAAVEALEEYGFRNAIMKATDACYEKAVSLNK</sequence>
<dbReference type="AlphaFoldDB" id="A0A1M6NKX7"/>
<dbReference type="Proteomes" id="UP000184386">
    <property type="component" value="Unassembled WGS sequence"/>
</dbReference>
<evidence type="ECO:0000256" key="9">
    <source>
        <dbReference type="HAMAP-Rule" id="MF_01925"/>
    </source>
</evidence>
<evidence type="ECO:0000256" key="6">
    <source>
        <dbReference type="ARBA" id="ARBA00022857"/>
    </source>
</evidence>
<comment type="subcellular location">
    <subcellularLocation>
        <location evidence="1 9">Cytoplasm</location>
    </subcellularLocation>
</comment>
<feature type="binding site" evidence="11">
    <location>
        <begin position="67"/>
        <end position="70"/>
    </location>
    <ligand>
        <name>NADP(+)</name>
        <dbReference type="ChEBI" id="CHEBI:58349"/>
    </ligand>
</feature>
<comment type="catalytic activity">
    <reaction evidence="9 12">
        <text>L-proline + NADP(+) = (S)-1-pyrroline-5-carboxylate + NADPH + 2 H(+)</text>
        <dbReference type="Rhea" id="RHEA:14109"/>
        <dbReference type="ChEBI" id="CHEBI:15378"/>
        <dbReference type="ChEBI" id="CHEBI:17388"/>
        <dbReference type="ChEBI" id="CHEBI:57783"/>
        <dbReference type="ChEBI" id="CHEBI:58349"/>
        <dbReference type="ChEBI" id="CHEBI:60039"/>
        <dbReference type="EC" id="1.5.1.2"/>
    </reaction>
</comment>
<dbReference type="EMBL" id="FRAC01000008">
    <property type="protein sequence ID" value="SHJ96349.1"/>
    <property type="molecule type" value="Genomic_DNA"/>
</dbReference>
<dbReference type="PANTHER" id="PTHR11645:SF0">
    <property type="entry name" value="PYRROLINE-5-CARBOXYLATE REDUCTASE 3"/>
    <property type="match status" value="1"/>
</dbReference>
<evidence type="ECO:0000313" key="16">
    <source>
        <dbReference type="Proteomes" id="UP000184386"/>
    </source>
</evidence>
<feature type="binding site" evidence="11">
    <location>
        <begin position="7"/>
        <end position="12"/>
    </location>
    <ligand>
        <name>NADP(+)</name>
        <dbReference type="ChEBI" id="CHEBI:58349"/>
    </ligand>
</feature>
<evidence type="ECO:0000313" key="15">
    <source>
        <dbReference type="EMBL" id="SHJ96349.1"/>
    </source>
</evidence>
<gene>
    <name evidence="9" type="primary">proC</name>
    <name evidence="15" type="ORF">SAMN02745136_01345</name>
</gene>
<keyword evidence="4 9" id="KW-0028">Amino-acid biosynthesis</keyword>
<dbReference type="UniPathway" id="UPA00098">
    <property type="reaction ID" value="UER00361"/>
</dbReference>
<dbReference type="FunFam" id="1.10.3730.10:FF:000001">
    <property type="entry name" value="Pyrroline-5-carboxylate reductase"/>
    <property type="match status" value="1"/>
</dbReference>
<dbReference type="GO" id="GO:0055129">
    <property type="term" value="P:L-proline biosynthetic process"/>
    <property type="evidence" value="ECO:0007669"/>
    <property type="project" value="UniProtKB-UniRule"/>
</dbReference>
<evidence type="ECO:0000256" key="3">
    <source>
        <dbReference type="ARBA" id="ARBA00022490"/>
    </source>
</evidence>
<name>A0A1M6NKX7_9FIRM</name>